<proteinExistence type="predicted"/>
<sequence length="170" mass="19052">MIFIYNDYGGTHTTSMAAAFHLELVAPEKELTKEEVLSIPYFNQLTKKDFGRLIHHGNDSEGNPVYTLGRKSSKLVVPALKEFGMLLFDLFKMDEQIVFSNTSPTVPFVMTIGGGLSRGLGLDFLGVPLLVKGAKRNAPLIYDLVQNTKREAKENMKDKILVLDNQQYKI</sequence>
<gene>
    <name evidence="1" type="ORF">MUN89_15500</name>
</gene>
<dbReference type="EMBL" id="CP095073">
    <property type="protein sequence ID" value="UOQ43315.1"/>
    <property type="molecule type" value="Genomic_DNA"/>
</dbReference>
<dbReference type="InterPro" id="IPR021525">
    <property type="entry name" value="DUF3189"/>
</dbReference>
<evidence type="ECO:0000313" key="2">
    <source>
        <dbReference type="Proteomes" id="UP000831787"/>
    </source>
</evidence>
<dbReference type="Proteomes" id="UP000831787">
    <property type="component" value="Chromosome"/>
</dbReference>
<keyword evidence="2" id="KW-1185">Reference proteome</keyword>
<name>A0ABY4EFR6_9BACI</name>
<organism evidence="1 2">
    <name type="scientific">Halobacillus salinarum</name>
    <dbReference type="NCBI Taxonomy" id="2932257"/>
    <lineage>
        <taxon>Bacteria</taxon>
        <taxon>Bacillati</taxon>
        <taxon>Bacillota</taxon>
        <taxon>Bacilli</taxon>
        <taxon>Bacillales</taxon>
        <taxon>Bacillaceae</taxon>
        <taxon>Halobacillus</taxon>
    </lineage>
</organism>
<evidence type="ECO:0000313" key="1">
    <source>
        <dbReference type="EMBL" id="UOQ43315.1"/>
    </source>
</evidence>
<reference evidence="1 2" key="1">
    <citation type="submission" date="2022-04" db="EMBL/GenBank/DDBJ databases">
        <title>Halobacillus sp. isolated from saltern.</title>
        <authorList>
            <person name="Won M."/>
            <person name="Lee C.-M."/>
            <person name="Woen H.-Y."/>
            <person name="Kwon S.-W."/>
        </authorList>
    </citation>
    <scope>NUCLEOTIDE SEQUENCE [LARGE SCALE GENOMIC DNA]</scope>
    <source>
        <strain evidence="1 2">SSBR10-3</strain>
    </source>
</reference>
<dbReference type="RefSeq" id="WP_244708674.1">
    <property type="nucleotide sequence ID" value="NZ_CP095073.1"/>
</dbReference>
<dbReference type="Pfam" id="PF11385">
    <property type="entry name" value="DUF3189"/>
    <property type="match status" value="1"/>
</dbReference>
<accession>A0ABY4EFR6</accession>
<protein>
    <submittedName>
        <fullName evidence="1">DUF3189 family protein</fullName>
    </submittedName>
</protein>